<evidence type="ECO:0000256" key="6">
    <source>
        <dbReference type="SAM" id="Phobius"/>
    </source>
</evidence>
<dbReference type="GO" id="GO:0022857">
    <property type="term" value="F:transmembrane transporter activity"/>
    <property type="evidence" value="ECO:0007669"/>
    <property type="project" value="InterPro"/>
</dbReference>
<feature type="transmembrane region" description="Helical" evidence="6">
    <location>
        <begin position="116"/>
        <end position="145"/>
    </location>
</feature>
<feature type="transmembrane region" description="Helical" evidence="6">
    <location>
        <begin position="160"/>
        <end position="179"/>
    </location>
</feature>
<keyword evidence="2" id="KW-0813">Transport</keyword>
<feature type="transmembrane region" description="Helical" evidence="6">
    <location>
        <begin position="191"/>
        <end position="214"/>
    </location>
</feature>
<dbReference type="OrthoDB" id="2417308at2759"/>
<evidence type="ECO:0000256" key="3">
    <source>
        <dbReference type="ARBA" id="ARBA00022692"/>
    </source>
</evidence>
<dbReference type="RefSeq" id="XP_022460035.1">
    <property type="nucleotide sequence ID" value="XM_022600717.1"/>
</dbReference>
<dbReference type="Proteomes" id="UP000019384">
    <property type="component" value="Unassembled WGS sequence"/>
</dbReference>
<dbReference type="Pfam" id="PF13520">
    <property type="entry name" value="AA_permease_2"/>
    <property type="match status" value="1"/>
</dbReference>
<dbReference type="AlphaFoldDB" id="W6MP57"/>
<dbReference type="GeneID" id="34521423"/>
<reference evidence="7" key="1">
    <citation type="submission" date="2013-12" db="EMBL/GenBank/DDBJ databases">
        <authorList>
            <person name="Genoscope - CEA"/>
        </authorList>
    </citation>
    <scope>NUCLEOTIDE SEQUENCE</scope>
    <source>
        <strain evidence="7">CBS 1993</strain>
    </source>
</reference>
<evidence type="ECO:0000313" key="7">
    <source>
        <dbReference type="EMBL" id="CDK28043.1"/>
    </source>
</evidence>
<feature type="transmembrane region" description="Helical" evidence="6">
    <location>
        <begin position="70"/>
        <end position="95"/>
    </location>
</feature>
<feature type="transmembrane region" description="Helical" evidence="6">
    <location>
        <begin position="395"/>
        <end position="414"/>
    </location>
</feature>
<dbReference type="GO" id="GO:0016020">
    <property type="term" value="C:membrane"/>
    <property type="evidence" value="ECO:0007669"/>
    <property type="project" value="UniProtKB-SubCell"/>
</dbReference>
<reference evidence="7" key="2">
    <citation type="submission" date="2014-02" db="EMBL/GenBank/DDBJ databases">
        <title>Complete DNA sequence of /Kuraishia capsulata/ illustrates novel genomic features among budding yeasts (/Saccharomycotina/).</title>
        <authorList>
            <person name="Morales L."/>
            <person name="Noel B."/>
            <person name="Porcel B."/>
            <person name="Marcet-Houben M."/>
            <person name="Hullo M-F."/>
            <person name="Sacerdot C."/>
            <person name="Tekaia F."/>
            <person name="Leh-Louis V."/>
            <person name="Despons L."/>
            <person name="Khanna V."/>
            <person name="Aury J-M."/>
            <person name="Barbe V."/>
            <person name="Couloux A."/>
            <person name="Labadie K."/>
            <person name="Pelletier E."/>
            <person name="Souciet J-L."/>
            <person name="Boekhout T."/>
            <person name="Gabaldon T."/>
            <person name="Wincker P."/>
            <person name="Dujon B."/>
        </authorList>
    </citation>
    <scope>NUCLEOTIDE SEQUENCE</scope>
    <source>
        <strain evidence="7">CBS 1993</strain>
    </source>
</reference>
<evidence type="ECO:0000256" key="5">
    <source>
        <dbReference type="ARBA" id="ARBA00023136"/>
    </source>
</evidence>
<keyword evidence="3 6" id="KW-0812">Transmembrane</keyword>
<dbReference type="HOGENOM" id="CLU_004495_2_1_1"/>
<feature type="transmembrane region" description="Helical" evidence="6">
    <location>
        <begin position="314"/>
        <end position="337"/>
    </location>
</feature>
<protein>
    <recommendedName>
        <fullName evidence="9">Amino acid permease/ SLC12A domain-containing protein</fullName>
    </recommendedName>
</protein>
<gene>
    <name evidence="7" type="ORF">KUCA_T00004024001</name>
</gene>
<feature type="transmembrane region" description="Helical" evidence="6">
    <location>
        <begin position="234"/>
        <end position="251"/>
    </location>
</feature>
<comment type="subcellular location">
    <subcellularLocation>
        <location evidence="1">Membrane</location>
        <topology evidence="1">Multi-pass membrane protein</topology>
    </subcellularLocation>
</comment>
<feature type="transmembrane region" description="Helical" evidence="6">
    <location>
        <begin position="434"/>
        <end position="457"/>
    </location>
</feature>
<dbReference type="PIRSF" id="PIRSF006060">
    <property type="entry name" value="AA_transporter"/>
    <property type="match status" value="1"/>
</dbReference>
<feature type="transmembrane region" description="Helical" evidence="6">
    <location>
        <begin position="272"/>
        <end position="294"/>
    </location>
</feature>
<proteinExistence type="predicted"/>
<feature type="transmembrane region" description="Helical" evidence="6">
    <location>
        <begin position="469"/>
        <end position="490"/>
    </location>
</feature>
<name>W6MP57_9ASCO</name>
<evidence type="ECO:0000256" key="2">
    <source>
        <dbReference type="ARBA" id="ARBA00022448"/>
    </source>
</evidence>
<keyword evidence="5 6" id="KW-0472">Membrane</keyword>
<evidence type="ECO:0000256" key="4">
    <source>
        <dbReference type="ARBA" id="ARBA00022989"/>
    </source>
</evidence>
<evidence type="ECO:0008006" key="9">
    <source>
        <dbReference type="Google" id="ProtNLM"/>
    </source>
</evidence>
<dbReference type="Gene3D" id="1.20.1740.10">
    <property type="entry name" value="Amino acid/polyamine transporter I"/>
    <property type="match status" value="1"/>
</dbReference>
<evidence type="ECO:0000313" key="8">
    <source>
        <dbReference type="Proteomes" id="UP000019384"/>
    </source>
</evidence>
<accession>W6MP57</accession>
<dbReference type="PANTHER" id="PTHR45649">
    <property type="entry name" value="AMINO-ACID PERMEASE BAT1"/>
    <property type="match status" value="1"/>
</dbReference>
<dbReference type="STRING" id="1382522.W6MP57"/>
<evidence type="ECO:0000256" key="1">
    <source>
        <dbReference type="ARBA" id="ARBA00004141"/>
    </source>
</evidence>
<feature type="transmembrane region" description="Helical" evidence="6">
    <location>
        <begin position="40"/>
        <end position="64"/>
    </location>
</feature>
<keyword evidence="4 6" id="KW-1133">Transmembrane helix</keyword>
<organism evidence="7 8">
    <name type="scientific">Kuraishia capsulata CBS 1993</name>
    <dbReference type="NCBI Taxonomy" id="1382522"/>
    <lineage>
        <taxon>Eukaryota</taxon>
        <taxon>Fungi</taxon>
        <taxon>Dikarya</taxon>
        <taxon>Ascomycota</taxon>
        <taxon>Saccharomycotina</taxon>
        <taxon>Pichiomycetes</taxon>
        <taxon>Pichiales</taxon>
        <taxon>Pichiaceae</taxon>
        <taxon>Kuraishia</taxon>
    </lineage>
</organism>
<dbReference type="InterPro" id="IPR002293">
    <property type="entry name" value="AA/rel_permease1"/>
</dbReference>
<keyword evidence="8" id="KW-1185">Reference proteome</keyword>
<dbReference type="EMBL" id="HG793129">
    <property type="protein sequence ID" value="CDK28043.1"/>
    <property type="molecule type" value="Genomic_DNA"/>
</dbReference>
<sequence>MSIEKTKFEVSVDAEVGSISSPEAHGETDKLRVQFSTLSLISLGFGIACTWAGYGSSVGATYLYGGAPAVVWTLPIACLYLGLVAVGMAELASAYPSSGGQYHWTYMVSPDNCKVFLSYLCGWMMTVASWFAGCSLSQICAGYTFNMASVGNPDFAATQWQLYLLYVLYYFMATAVNVFASKWLSHVNNVIMACSIIGLLVSFLAILICHKAGFRSNDFVWTDYVNSTGWSSDGLAFLLAIGNACFSLLGADGASHLTDEIDQPAKKVPIAMIVPSFMGFITAWPFCIAFAYVTKDLASVMNSSFPITEVYYTATGNASLTIFIAFMNMISMFGGLIGSLQAFSRSTAALARDGGMPFPHFFGRVNSTWRVPINAMFLEGAFVVLYGLAQLGSSVAFSAAVNSLCLFLMISYCFPQAILLVRGRSILPERYLDLGFYFGYFVNATSVVLTALFGVLFCYPSYKDITLQNMNWVSVTAVGVIVILMVGWFCGLNKTFKGPAVDLEKIKFLREEGVLLK</sequence>
<dbReference type="PANTHER" id="PTHR45649:SF11">
    <property type="entry name" value="TRANSPORTER, PUTATIVE (EUROFUNG)-RELATED"/>
    <property type="match status" value="1"/>
</dbReference>
<feature type="transmembrane region" description="Helical" evidence="6">
    <location>
        <begin position="371"/>
        <end position="389"/>
    </location>
</feature>